<proteinExistence type="inferred from homology"/>
<dbReference type="PRINTS" id="PR00483">
    <property type="entry name" value="BACPHPHTASE"/>
</dbReference>
<accession>A0ABV2EGK2</accession>
<evidence type="ECO:0000313" key="5">
    <source>
        <dbReference type="Proteomes" id="UP001549110"/>
    </source>
</evidence>
<dbReference type="PIRSF" id="PIRSF000897">
    <property type="entry name" value="Acid_Ptase_ClsA"/>
    <property type="match status" value="1"/>
</dbReference>
<evidence type="ECO:0000259" key="3">
    <source>
        <dbReference type="SMART" id="SM00014"/>
    </source>
</evidence>
<evidence type="ECO:0000256" key="2">
    <source>
        <dbReference type="SAM" id="SignalP"/>
    </source>
</evidence>
<evidence type="ECO:0000256" key="1">
    <source>
        <dbReference type="PIRNR" id="PIRNR000897"/>
    </source>
</evidence>
<dbReference type="InterPro" id="IPR001011">
    <property type="entry name" value="Acid_Pase_classA_bac"/>
</dbReference>
<dbReference type="Proteomes" id="UP001549110">
    <property type="component" value="Unassembled WGS sequence"/>
</dbReference>
<dbReference type="Gene3D" id="1.20.144.10">
    <property type="entry name" value="Phosphatidic acid phosphatase type 2/haloperoxidase"/>
    <property type="match status" value="1"/>
</dbReference>
<evidence type="ECO:0000313" key="4">
    <source>
        <dbReference type="EMBL" id="MET3526160.1"/>
    </source>
</evidence>
<dbReference type="GO" id="GO:0003993">
    <property type="term" value="F:acid phosphatase activity"/>
    <property type="evidence" value="ECO:0007669"/>
    <property type="project" value="UniProtKB-EC"/>
</dbReference>
<feature type="domain" description="Phosphatidic acid phosphatase type 2/haloperoxidase" evidence="3">
    <location>
        <begin position="107"/>
        <end position="220"/>
    </location>
</feature>
<dbReference type="Pfam" id="PF01569">
    <property type="entry name" value="PAP2"/>
    <property type="match status" value="1"/>
</dbReference>
<dbReference type="SMART" id="SM00014">
    <property type="entry name" value="acidPPc"/>
    <property type="match status" value="1"/>
</dbReference>
<comment type="caution">
    <text evidence="4">The sequence shown here is derived from an EMBL/GenBank/DDBJ whole genome shotgun (WGS) entry which is preliminary data.</text>
</comment>
<dbReference type="InterPro" id="IPR000326">
    <property type="entry name" value="PAP2/HPO"/>
</dbReference>
<dbReference type="EMBL" id="JBEPLU010000001">
    <property type="protein sequence ID" value="MET3526160.1"/>
    <property type="molecule type" value="Genomic_DNA"/>
</dbReference>
<keyword evidence="5" id="KW-1185">Reference proteome</keyword>
<comment type="similarity">
    <text evidence="1">Belongs to the class A bacterial acid phosphatase family.</text>
</comment>
<feature type="signal peptide" evidence="2">
    <location>
        <begin position="1"/>
        <end position="24"/>
    </location>
</feature>
<feature type="chain" id="PRO_5045728561" description="Acid phosphatase" evidence="2">
    <location>
        <begin position="25"/>
        <end position="264"/>
    </location>
</feature>
<gene>
    <name evidence="4" type="ORF">ABID41_001255</name>
</gene>
<sequence>MNRTLTSLSITGILVAAAGGAALAQHPPTAPQGYLGEAAPDTYKILPPAPTPGTIRYQADRATFLATRAMKDSPRWSLAAGDVDEAAILKDMSCAIGLELTPDNAPTVTRILTTMRHDVRRAVNRPKDIYKRERPYLVDQGDICVAKTDGLAQSPDYPSGHTTWGWSVGLVLAELLPEHSTEVLSRARAFGESRLICGVHNMSAVESGRTNGSIVVAGLHASPRFRADMDKARKEIAAARKSPKVPDAAACAAEAELIAKSPYN</sequence>
<dbReference type="InterPro" id="IPR036938">
    <property type="entry name" value="PAP2/HPO_sf"/>
</dbReference>
<dbReference type="SUPFAM" id="SSF48317">
    <property type="entry name" value="Acid phosphatase/Vanadium-dependent haloperoxidase"/>
    <property type="match status" value="1"/>
</dbReference>
<protein>
    <recommendedName>
        <fullName evidence="1">Acid phosphatase</fullName>
        <ecNumber evidence="1">3.1.3.2</ecNumber>
    </recommendedName>
</protein>
<dbReference type="EC" id="3.1.3.2" evidence="1"/>
<dbReference type="CDD" id="cd03397">
    <property type="entry name" value="PAP2_acid_phosphatase"/>
    <property type="match status" value="1"/>
</dbReference>
<keyword evidence="2" id="KW-0732">Signal</keyword>
<keyword evidence="1 4" id="KW-0378">Hydrolase</keyword>
<name>A0ABV2EGK2_9CAUL</name>
<comment type="catalytic activity">
    <reaction evidence="1">
        <text>a phosphate monoester + H2O = an alcohol + phosphate</text>
        <dbReference type="Rhea" id="RHEA:15017"/>
        <dbReference type="ChEBI" id="CHEBI:15377"/>
        <dbReference type="ChEBI" id="CHEBI:30879"/>
        <dbReference type="ChEBI" id="CHEBI:43474"/>
        <dbReference type="ChEBI" id="CHEBI:67140"/>
        <dbReference type="EC" id="3.1.3.2"/>
    </reaction>
</comment>
<organism evidence="4 5">
    <name type="scientific">Phenylobacterium koreense</name>
    <dbReference type="NCBI Taxonomy" id="266125"/>
    <lineage>
        <taxon>Bacteria</taxon>
        <taxon>Pseudomonadati</taxon>
        <taxon>Pseudomonadota</taxon>
        <taxon>Alphaproteobacteria</taxon>
        <taxon>Caulobacterales</taxon>
        <taxon>Caulobacteraceae</taxon>
        <taxon>Phenylobacterium</taxon>
    </lineage>
</organism>
<dbReference type="RefSeq" id="WP_331929068.1">
    <property type="nucleotide sequence ID" value="NZ_JBEPLU010000001.1"/>
</dbReference>
<reference evidence="4 5" key="1">
    <citation type="submission" date="2024-06" db="EMBL/GenBank/DDBJ databases">
        <title>Genomic Encyclopedia of Type Strains, Phase IV (KMG-IV): sequencing the most valuable type-strain genomes for metagenomic binning, comparative biology and taxonomic classification.</title>
        <authorList>
            <person name="Goeker M."/>
        </authorList>
    </citation>
    <scope>NUCLEOTIDE SEQUENCE [LARGE SCALE GENOMIC DNA]</scope>
    <source>
        <strain evidence="4 5">DSM 17809</strain>
    </source>
</reference>